<reference evidence="1" key="1">
    <citation type="submission" date="2018-05" db="EMBL/GenBank/DDBJ databases">
        <authorList>
            <person name="Lanie J.A."/>
            <person name="Ng W.-L."/>
            <person name="Kazmierczak K.M."/>
            <person name="Andrzejewski T.M."/>
            <person name="Davidsen T.M."/>
            <person name="Wayne K.J."/>
            <person name="Tettelin H."/>
            <person name="Glass J.I."/>
            <person name="Rusch D."/>
            <person name="Podicherti R."/>
            <person name="Tsui H.-C.T."/>
            <person name="Winkler M.E."/>
        </authorList>
    </citation>
    <scope>NUCLEOTIDE SEQUENCE</scope>
</reference>
<dbReference type="Pfam" id="PF05096">
    <property type="entry name" value="Glu_cyclase_2"/>
    <property type="match status" value="1"/>
</dbReference>
<dbReference type="PANTHER" id="PTHR31270">
    <property type="entry name" value="GLUTAMINYL-PEPTIDE CYCLOTRANSFERASE"/>
    <property type="match status" value="1"/>
</dbReference>
<evidence type="ECO:0000313" key="1">
    <source>
        <dbReference type="EMBL" id="SVB35895.1"/>
    </source>
</evidence>
<dbReference type="SUPFAM" id="SSF50969">
    <property type="entry name" value="YVTN repeat-like/Quinoprotein amine dehydrogenase"/>
    <property type="match status" value="1"/>
</dbReference>
<dbReference type="InterPro" id="IPR015943">
    <property type="entry name" value="WD40/YVTN_repeat-like_dom_sf"/>
</dbReference>
<evidence type="ECO:0008006" key="2">
    <source>
        <dbReference type="Google" id="ProtNLM"/>
    </source>
</evidence>
<dbReference type="PANTHER" id="PTHR31270:SF1">
    <property type="entry name" value="GLUTAMINYL-PEPTIDE CYCLOTRANSFERASE"/>
    <property type="match status" value="1"/>
</dbReference>
<proteinExistence type="predicted"/>
<protein>
    <recommendedName>
        <fullName evidence="2">Glutamine cyclotransferase</fullName>
    </recommendedName>
</protein>
<name>A0A382DCA8_9ZZZZ</name>
<sequence>MKKTLLLVLALAVIPDGLDGRYDHAYSLGYQILQTYDHDPEAYTQGLLFHDGYLFESTGLFDTSTLRKVEVETGRVIAAVAIDPLYYAEGLALVGSELVLLTWKAGIALVYDVETLELRTQHNYDGDGWGLCFDGASLFMSDGSSTIFERDPETFEILSEITVLHEGTPLRALNELECVGEFIFANVYQTNRIVKINKRSGEVLDEIDGLSLSLLARRPDRSDAVLNGIAYVEETGVFLVTGKLWGSLFAIRLTND</sequence>
<dbReference type="Gene3D" id="2.130.10.10">
    <property type="entry name" value="YVTN repeat-like/Quinoprotein amine dehydrogenase"/>
    <property type="match status" value="1"/>
</dbReference>
<gene>
    <name evidence="1" type="ORF">METZ01_LOCUS188749</name>
</gene>
<dbReference type="GO" id="GO:0016603">
    <property type="term" value="F:glutaminyl-peptide cyclotransferase activity"/>
    <property type="evidence" value="ECO:0007669"/>
    <property type="project" value="InterPro"/>
</dbReference>
<organism evidence="1">
    <name type="scientific">marine metagenome</name>
    <dbReference type="NCBI Taxonomy" id="408172"/>
    <lineage>
        <taxon>unclassified sequences</taxon>
        <taxon>metagenomes</taxon>
        <taxon>ecological metagenomes</taxon>
    </lineage>
</organism>
<dbReference type="AlphaFoldDB" id="A0A382DCA8"/>
<dbReference type="InterPro" id="IPR011044">
    <property type="entry name" value="Quino_amine_DH_bsu"/>
</dbReference>
<dbReference type="EMBL" id="UINC01038616">
    <property type="protein sequence ID" value="SVB35895.1"/>
    <property type="molecule type" value="Genomic_DNA"/>
</dbReference>
<dbReference type="InterPro" id="IPR007788">
    <property type="entry name" value="QCT"/>
</dbReference>
<accession>A0A382DCA8</accession>